<proteinExistence type="predicted"/>
<comment type="caution">
    <text evidence="2">The sequence shown here is derived from an EMBL/GenBank/DDBJ whole genome shotgun (WGS) entry which is preliminary data.</text>
</comment>
<evidence type="ECO:0000313" key="3">
    <source>
        <dbReference type="Proteomes" id="UP000564378"/>
    </source>
</evidence>
<dbReference type="Proteomes" id="UP000564378">
    <property type="component" value="Unassembled WGS sequence"/>
</dbReference>
<protein>
    <submittedName>
        <fullName evidence="2">Uncharacterized protein</fullName>
    </submittedName>
</protein>
<evidence type="ECO:0000313" key="2">
    <source>
        <dbReference type="EMBL" id="MBC2776687.1"/>
    </source>
</evidence>
<accession>A0A842HW88</accession>
<keyword evidence="3" id="KW-1185">Reference proteome</keyword>
<dbReference type="RefSeq" id="WP_185799948.1">
    <property type="nucleotide sequence ID" value="NZ_JACJVJ010000001.1"/>
</dbReference>
<feature type="transmembrane region" description="Helical" evidence="1">
    <location>
        <begin position="12"/>
        <end position="31"/>
    </location>
</feature>
<gene>
    <name evidence="2" type="ORF">H6P80_03540</name>
</gene>
<keyword evidence="1" id="KW-1133">Transmembrane helix</keyword>
<keyword evidence="1" id="KW-0472">Membrane</keyword>
<dbReference type="AlphaFoldDB" id="A0A842HW88"/>
<dbReference type="EMBL" id="JACJVJ010000001">
    <property type="protein sequence ID" value="MBC2776687.1"/>
    <property type="molecule type" value="Genomic_DNA"/>
</dbReference>
<sequence length="51" mass="5709">MRERRRRLNRRIALPALIGGLVLAAGIYWYFDTSQRDCGRCSGPGDAATIN</sequence>
<organism evidence="2 3">
    <name type="scientific">Parasphingopyxis marina</name>
    <dbReference type="NCBI Taxonomy" id="2761622"/>
    <lineage>
        <taxon>Bacteria</taxon>
        <taxon>Pseudomonadati</taxon>
        <taxon>Pseudomonadota</taxon>
        <taxon>Alphaproteobacteria</taxon>
        <taxon>Sphingomonadales</taxon>
        <taxon>Sphingomonadaceae</taxon>
        <taxon>Parasphingopyxis</taxon>
    </lineage>
</organism>
<reference evidence="2 3" key="1">
    <citation type="submission" date="2020-08" db="EMBL/GenBank/DDBJ databases">
        <title>Draft genome sequence of Parasphingopyxis sp. GrpM-11.</title>
        <authorList>
            <person name="Oh J."/>
            <person name="Roh D.-H."/>
        </authorList>
    </citation>
    <scope>NUCLEOTIDE SEQUENCE [LARGE SCALE GENOMIC DNA]</scope>
    <source>
        <strain evidence="2 3">GrpM-11</strain>
    </source>
</reference>
<evidence type="ECO:0000256" key="1">
    <source>
        <dbReference type="SAM" id="Phobius"/>
    </source>
</evidence>
<name>A0A842HW88_9SPHN</name>
<keyword evidence="1" id="KW-0812">Transmembrane</keyword>